<gene>
    <name evidence="2" type="ORF">SAMN05216236_1452</name>
</gene>
<dbReference type="eggNOG" id="ENOG5031PRJ">
    <property type="taxonomic scope" value="Bacteria"/>
</dbReference>
<protein>
    <submittedName>
        <fullName evidence="2">Uncharacterized protein</fullName>
    </submittedName>
</protein>
<dbReference type="AlphaFoldDB" id="A0A1I7E586"/>
<feature type="signal peptide" evidence="1">
    <location>
        <begin position="1"/>
        <end position="22"/>
    </location>
</feature>
<name>A0A1I7E586_9RHOB</name>
<sequence length="207" mass="23276">MLPYKLNALTLALAGLATLGHAADYADPTWPCVQRKVGQLSIGLMWPLPVQSQVETSDPGTQRDVAELAQTLALRRVDLEQMQPRIAAFAAKYDGDPQVLGGVFVAVFDILSTRRMRIIDGIGDFSLSQIGLAEQIETTRNDMDRLLAADEPDFDRVDKLEEKLDWDQVIYSDRQKSIAYLCETPVLLERRLFEIARMLQELVREQG</sequence>
<keyword evidence="1" id="KW-0732">Signal</keyword>
<evidence type="ECO:0000313" key="3">
    <source>
        <dbReference type="Proteomes" id="UP000182466"/>
    </source>
</evidence>
<dbReference type="STRING" id="999627.SAMN05216236_1452"/>
<dbReference type="EMBL" id="FPAW01000045">
    <property type="protein sequence ID" value="SFU19108.1"/>
    <property type="molecule type" value="Genomic_DNA"/>
</dbReference>
<dbReference type="RefSeq" id="WP_036051086.1">
    <property type="nucleotide sequence ID" value="NZ_FPAW01000045.1"/>
</dbReference>
<proteinExistence type="predicted"/>
<accession>A0A1I7E586</accession>
<feature type="chain" id="PRO_5010374854" evidence="1">
    <location>
        <begin position="23"/>
        <end position="207"/>
    </location>
</feature>
<keyword evidence="3" id="KW-1185">Reference proteome</keyword>
<dbReference type="Proteomes" id="UP000182466">
    <property type="component" value="Unassembled WGS sequence"/>
</dbReference>
<evidence type="ECO:0000256" key="1">
    <source>
        <dbReference type="SAM" id="SignalP"/>
    </source>
</evidence>
<organism evidence="2 3">
    <name type="scientific">Sedimentitalea nanhaiensis</name>
    <dbReference type="NCBI Taxonomy" id="999627"/>
    <lineage>
        <taxon>Bacteria</taxon>
        <taxon>Pseudomonadati</taxon>
        <taxon>Pseudomonadota</taxon>
        <taxon>Alphaproteobacteria</taxon>
        <taxon>Rhodobacterales</taxon>
        <taxon>Paracoccaceae</taxon>
        <taxon>Sedimentitalea</taxon>
    </lineage>
</organism>
<reference evidence="2 3" key="1">
    <citation type="submission" date="2016-10" db="EMBL/GenBank/DDBJ databases">
        <authorList>
            <person name="de Groot N.N."/>
        </authorList>
    </citation>
    <scope>NUCLEOTIDE SEQUENCE [LARGE SCALE GENOMIC DNA]</scope>
    <source>
        <strain evidence="2 3">CGMCC 1.10959</strain>
    </source>
</reference>
<evidence type="ECO:0000313" key="2">
    <source>
        <dbReference type="EMBL" id="SFU19108.1"/>
    </source>
</evidence>